<keyword evidence="3" id="KW-1185">Reference proteome</keyword>
<evidence type="ECO:0000313" key="3">
    <source>
        <dbReference type="Proteomes" id="UP000292052"/>
    </source>
</evidence>
<sequence length="73" mass="7321">MLDGTPPPDGSSLCAIPRGDDVTGLQVNTATSHKSFGAQETRSRLSIYKWTDGGGGGGGPAPSPGTHPEDNAA</sequence>
<dbReference type="Proteomes" id="UP000292052">
    <property type="component" value="Unassembled WGS sequence"/>
</dbReference>
<dbReference type="OrthoDB" id="6717919at2759"/>
<name>A0A482V191_ASBVE</name>
<dbReference type="AlphaFoldDB" id="A0A482V191"/>
<evidence type="ECO:0000256" key="1">
    <source>
        <dbReference type="SAM" id="MobiDB-lite"/>
    </source>
</evidence>
<gene>
    <name evidence="2" type="ORF">BDFB_011733</name>
</gene>
<comment type="caution">
    <text evidence="2">The sequence shown here is derived from an EMBL/GenBank/DDBJ whole genome shotgun (WGS) entry which is preliminary data.</text>
</comment>
<protein>
    <submittedName>
        <fullName evidence="2">Uncharacterized protein</fullName>
    </submittedName>
</protein>
<organism evidence="2 3">
    <name type="scientific">Asbolus verrucosus</name>
    <name type="common">Desert ironclad beetle</name>
    <dbReference type="NCBI Taxonomy" id="1661398"/>
    <lineage>
        <taxon>Eukaryota</taxon>
        <taxon>Metazoa</taxon>
        <taxon>Ecdysozoa</taxon>
        <taxon>Arthropoda</taxon>
        <taxon>Hexapoda</taxon>
        <taxon>Insecta</taxon>
        <taxon>Pterygota</taxon>
        <taxon>Neoptera</taxon>
        <taxon>Endopterygota</taxon>
        <taxon>Coleoptera</taxon>
        <taxon>Polyphaga</taxon>
        <taxon>Cucujiformia</taxon>
        <taxon>Tenebrionidae</taxon>
        <taxon>Pimeliinae</taxon>
        <taxon>Asbolus</taxon>
    </lineage>
</organism>
<feature type="region of interest" description="Disordered" evidence="1">
    <location>
        <begin position="48"/>
        <end position="73"/>
    </location>
</feature>
<proteinExistence type="predicted"/>
<evidence type="ECO:0000313" key="2">
    <source>
        <dbReference type="EMBL" id="RZB38843.1"/>
    </source>
</evidence>
<dbReference type="EMBL" id="QDEB01133298">
    <property type="protein sequence ID" value="RZB38843.1"/>
    <property type="molecule type" value="Genomic_DNA"/>
</dbReference>
<reference evidence="2 3" key="1">
    <citation type="submission" date="2017-03" db="EMBL/GenBank/DDBJ databases">
        <title>Genome of the blue death feigning beetle - Asbolus verrucosus.</title>
        <authorList>
            <person name="Rider S.D."/>
        </authorList>
    </citation>
    <scope>NUCLEOTIDE SEQUENCE [LARGE SCALE GENOMIC DNA]</scope>
    <source>
        <strain evidence="2">Butters</strain>
        <tissue evidence="2">Head and leg muscle</tissue>
    </source>
</reference>
<accession>A0A482V191</accession>